<dbReference type="GO" id="GO:0016740">
    <property type="term" value="F:transferase activity"/>
    <property type="evidence" value="ECO:0007669"/>
    <property type="project" value="UniProtKB-KW"/>
</dbReference>
<name>A0A8J7JVZ9_9CYAN</name>
<gene>
    <name evidence="1" type="ORF">IQ247_20835</name>
</gene>
<protein>
    <submittedName>
        <fullName evidence="1">Transferase hexapeptide repeat containing protein</fullName>
    </submittedName>
</protein>
<comment type="caution">
    <text evidence="1">The sequence shown here is derived from an EMBL/GenBank/DDBJ whole genome shotgun (WGS) entry which is preliminary data.</text>
</comment>
<organism evidence="1 2">
    <name type="scientific">Plectonema cf. radiosum LEGE 06105</name>
    <dbReference type="NCBI Taxonomy" id="945769"/>
    <lineage>
        <taxon>Bacteria</taxon>
        <taxon>Bacillati</taxon>
        <taxon>Cyanobacteriota</taxon>
        <taxon>Cyanophyceae</taxon>
        <taxon>Oscillatoriophycideae</taxon>
        <taxon>Oscillatoriales</taxon>
        <taxon>Microcoleaceae</taxon>
        <taxon>Plectonema</taxon>
    </lineage>
</organism>
<accession>A0A8J7JVZ9</accession>
<sequence length="64" mass="7355">MLDETTVEQRLINLERTVAELKHQISVAPTANNWLEKFTGSISDEETFLEVLEYGKALRYAEVN</sequence>
<evidence type="ECO:0000313" key="2">
    <source>
        <dbReference type="Proteomes" id="UP000620559"/>
    </source>
</evidence>
<dbReference type="AlphaFoldDB" id="A0A8J7JVZ9"/>
<dbReference type="Proteomes" id="UP000620559">
    <property type="component" value="Unassembled WGS sequence"/>
</dbReference>
<dbReference type="EMBL" id="JADEWL010000085">
    <property type="protein sequence ID" value="MBE9215080.1"/>
    <property type="molecule type" value="Genomic_DNA"/>
</dbReference>
<dbReference type="RefSeq" id="WP_193923064.1">
    <property type="nucleotide sequence ID" value="NZ_JADEWL010000085.1"/>
</dbReference>
<proteinExistence type="predicted"/>
<evidence type="ECO:0000313" key="1">
    <source>
        <dbReference type="EMBL" id="MBE9215080.1"/>
    </source>
</evidence>
<keyword evidence="1" id="KW-0808">Transferase</keyword>
<keyword evidence="2" id="KW-1185">Reference proteome</keyword>
<reference evidence="1" key="1">
    <citation type="submission" date="2020-10" db="EMBL/GenBank/DDBJ databases">
        <authorList>
            <person name="Castelo-Branco R."/>
            <person name="Eusebio N."/>
            <person name="Adriana R."/>
            <person name="Vieira A."/>
            <person name="Brugerolle De Fraissinette N."/>
            <person name="Rezende De Castro R."/>
            <person name="Schneider M.P."/>
            <person name="Vasconcelos V."/>
            <person name="Leao P.N."/>
        </authorList>
    </citation>
    <scope>NUCLEOTIDE SEQUENCE</scope>
    <source>
        <strain evidence="1">LEGE 06105</strain>
    </source>
</reference>